<sequence length="533" mass="59469">MYNYYDTIIIGGGLAGLVTAYELLRSPYKGSILVVEQNSIKCLGGLARQAFGGMLLVDTPLQKVNRIKDSKELASKDWQNFAEFTSADYWPQQWAEHYIQSSFKLWQWLMSLKLRFFPVVQWVERGLYIPGNSVPRYHILWGTGNRLISQLIAGISQQNDTQQLSIRYQHTVQSISQDTSGIYELSAVIGSGQTHHYRCHSLVVAAGGVAGNLEQVKKLWRIGSEPKGLLNGSHPAADGRMHHQVKQLGGNITHLDKMWNYAAGIHHPTPLFAGHGLSLIPAKSALWLNAKGERIGPEPLITGYDTHFLCQQVARESAGYTWQVLNKRIALKELAISGAEHNPSLRDRKLIQFLLESLRGNHQLVEYLVRQSDDVVIASSIIELANKMNEISGSFNVSGHTLKNTIHCYDQHINRGEQFYNDDQLRRIKQLRTWRGDRVRTCQIKPIDDPKAYPLMAIKLHLISRKTLGGIQTNLASQVLQQNHQVAENLYAVGEAAGFGGGGMCGKRSLEGTFLTGCILTAMNAAANIIKTQ</sequence>
<dbReference type="RefSeq" id="WP_274691536.1">
    <property type="nucleotide sequence ID" value="NZ_JAPMOU010000056.1"/>
</dbReference>
<keyword evidence="2" id="KW-0285">Flavoprotein</keyword>
<dbReference type="PANTHER" id="PTHR43260">
    <property type="entry name" value="3-KETOSTEROID-DELTA-1-DEHYDROGENASE"/>
    <property type="match status" value="1"/>
</dbReference>
<evidence type="ECO:0000256" key="1">
    <source>
        <dbReference type="ARBA" id="ARBA00001974"/>
    </source>
</evidence>
<dbReference type="PIRSF" id="PIRSF036654">
    <property type="entry name" value="UCP036654"/>
    <property type="match status" value="1"/>
</dbReference>
<evidence type="ECO:0000313" key="6">
    <source>
        <dbReference type="Proteomes" id="UP001528823"/>
    </source>
</evidence>
<evidence type="ECO:0000256" key="3">
    <source>
        <dbReference type="ARBA" id="ARBA00023002"/>
    </source>
</evidence>
<evidence type="ECO:0000313" key="5">
    <source>
        <dbReference type="EMBL" id="MDE1465225.1"/>
    </source>
</evidence>
<dbReference type="EMBL" id="JAPMOU010000056">
    <property type="protein sequence ID" value="MDE1465225.1"/>
    <property type="molecule type" value="Genomic_DNA"/>
</dbReference>
<comment type="caution">
    <text evidence="5">The sequence shown here is derived from an EMBL/GenBank/DDBJ whole genome shotgun (WGS) entry which is preliminary data.</text>
</comment>
<dbReference type="Gene3D" id="3.90.700.10">
    <property type="entry name" value="Succinate dehydrogenase/fumarate reductase flavoprotein, catalytic domain"/>
    <property type="match status" value="1"/>
</dbReference>
<dbReference type="InterPro" id="IPR027477">
    <property type="entry name" value="Succ_DH/fumarate_Rdtase_cat_sf"/>
</dbReference>
<accession>A0ABT5UG96</accession>
<feature type="domain" description="FAD-dependent oxidoreductase 2 FAD-binding" evidence="4">
    <location>
        <begin position="6"/>
        <end position="515"/>
    </location>
</feature>
<name>A0ABT5UG96_9GAMM</name>
<evidence type="ECO:0000259" key="4">
    <source>
        <dbReference type="Pfam" id="PF00890"/>
    </source>
</evidence>
<keyword evidence="6" id="KW-1185">Reference proteome</keyword>
<reference evidence="5 6" key="1">
    <citation type="submission" date="2022-11" db="EMBL/GenBank/DDBJ databases">
        <title>Spartinivicinus poritis sp. nov., isolated from scleractinian coral Porites lutea.</title>
        <authorList>
            <person name="Zhang G."/>
            <person name="Cai L."/>
            <person name="Wei Q."/>
        </authorList>
    </citation>
    <scope>NUCLEOTIDE SEQUENCE [LARGE SCALE GENOMIC DNA]</scope>
    <source>
        <strain evidence="5 6">A2-2</strain>
    </source>
</reference>
<dbReference type="PANTHER" id="PTHR43260:SF1">
    <property type="entry name" value="KSDD-LIKE STEROID DEHYDROGENASE RV0785"/>
    <property type="match status" value="1"/>
</dbReference>
<dbReference type="Proteomes" id="UP001528823">
    <property type="component" value="Unassembled WGS sequence"/>
</dbReference>
<protein>
    <submittedName>
        <fullName evidence="5">FAD-dependent oxidoreductase</fullName>
    </submittedName>
</protein>
<keyword evidence="3" id="KW-0560">Oxidoreductase</keyword>
<comment type="cofactor">
    <cofactor evidence="1">
        <name>FAD</name>
        <dbReference type="ChEBI" id="CHEBI:57692"/>
    </cofactor>
</comment>
<dbReference type="Gene3D" id="3.50.50.60">
    <property type="entry name" value="FAD/NAD(P)-binding domain"/>
    <property type="match status" value="1"/>
</dbReference>
<evidence type="ECO:0000256" key="2">
    <source>
        <dbReference type="ARBA" id="ARBA00022630"/>
    </source>
</evidence>
<dbReference type="InterPro" id="IPR003953">
    <property type="entry name" value="FAD-dep_OxRdtase_2_FAD-bd"/>
</dbReference>
<proteinExistence type="predicted"/>
<dbReference type="InterPro" id="IPR036188">
    <property type="entry name" value="FAD/NAD-bd_sf"/>
</dbReference>
<dbReference type="InterPro" id="IPR014614">
    <property type="entry name" value="KsdD_DH"/>
</dbReference>
<organism evidence="5 6">
    <name type="scientific">Spartinivicinus poritis</name>
    <dbReference type="NCBI Taxonomy" id="2994640"/>
    <lineage>
        <taxon>Bacteria</taxon>
        <taxon>Pseudomonadati</taxon>
        <taxon>Pseudomonadota</taxon>
        <taxon>Gammaproteobacteria</taxon>
        <taxon>Oceanospirillales</taxon>
        <taxon>Zooshikellaceae</taxon>
        <taxon>Spartinivicinus</taxon>
    </lineage>
</organism>
<dbReference type="Pfam" id="PF00890">
    <property type="entry name" value="FAD_binding_2"/>
    <property type="match status" value="1"/>
</dbReference>
<dbReference type="SUPFAM" id="SSF51905">
    <property type="entry name" value="FAD/NAD(P)-binding domain"/>
    <property type="match status" value="1"/>
</dbReference>
<gene>
    <name evidence="5" type="ORF">ORQ98_24995</name>
</gene>